<organism evidence="12 13">
    <name type="scientific">Emericella nidulans (strain FGSC A4 / ATCC 38163 / CBS 112.46 / NRRL 194 / M139)</name>
    <name type="common">Aspergillus nidulans</name>
    <dbReference type="NCBI Taxonomy" id="227321"/>
    <lineage>
        <taxon>Eukaryota</taxon>
        <taxon>Fungi</taxon>
        <taxon>Dikarya</taxon>
        <taxon>Ascomycota</taxon>
        <taxon>Pezizomycotina</taxon>
        <taxon>Eurotiomycetes</taxon>
        <taxon>Eurotiomycetidae</taxon>
        <taxon>Eurotiales</taxon>
        <taxon>Aspergillaceae</taxon>
        <taxon>Aspergillus</taxon>
        <taxon>Aspergillus subgen. Nidulantes</taxon>
    </lineage>
</organism>
<evidence type="ECO:0000256" key="4">
    <source>
        <dbReference type="ARBA" id="ARBA00022771"/>
    </source>
</evidence>
<evidence type="ECO:0000256" key="2">
    <source>
        <dbReference type="ARBA" id="ARBA00010210"/>
    </source>
</evidence>
<keyword evidence="13" id="KW-1185">Reference proteome</keyword>
<keyword evidence="4" id="KW-0863">Zinc-finger</keyword>
<dbReference type="KEGG" id="ani:ANIA_05570"/>
<feature type="region of interest" description="Disordered" evidence="9">
    <location>
        <begin position="843"/>
        <end position="870"/>
    </location>
</feature>
<evidence type="ECO:0000256" key="6">
    <source>
        <dbReference type="ARBA" id="ARBA00022853"/>
    </source>
</evidence>
<evidence type="ECO:0000259" key="10">
    <source>
        <dbReference type="SMART" id="SM00249"/>
    </source>
</evidence>
<feature type="site" description="Histone H3K4me3 binding" evidence="8">
    <location>
        <position position="580"/>
    </location>
</feature>
<keyword evidence="7" id="KW-0539">Nucleus</keyword>
<evidence type="ECO:0000313" key="13">
    <source>
        <dbReference type="Proteomes" id="UP000000560"/>
    </source>
</evidence>
<feature type="site" description="Histone H3K4me3 binding" evidence="8">
    <location>
        <position position="584"/>
    </location>
</feature>
<keyword evidence="5" id="KW-0862">Zinc</keyword>
<dbReference type="eggNOG" id="KOG1973">
    <property type="taxonomic scope" value="Eukaryota"/>
</dbReference>
<proteinExistence type="inferred from homology"/>
<feature type="region of interest" description="Disordered" evidence="9">
    <location>
        <begin position="212"/>
        <end position="565"/>
    </location>
</feature>
<dbReference type="Pfam" id="PF12998">
    <property type="entry name" value="ING"/>
    <property type="match status" value="1"/>
</dbReference>
<dbReference type="RefSeq" id="XP_663174.1">
    <property type="nucleotide sequence ID" value="XM_658082.1"/>
</dbReference>
<dbReference type="InterPro" id="IPR011011">
    <property type="entry name" value="Znf_FYVE_PHD"/>
</dbReference>
<feature type="compositionally biased region" description="Basic and acidic residues" evidence="9">
    <location>
        <begin position="431"/>
        <end position="442"/>
    </location>
</feature>
<feature type="compositionally biased region" description="Basic and acidic residues" evidence="9">
    <location>
        <begin position="219"/>
        <end position="254"/>
    </location>
</feature>
<evidence type="ECO:0000256" key="5">
    <source>
        <dbReference type="ARBA" id="ARBA00022833"/>
    </source>
</evidence>
<feature type="compositionally biased region" description="Polar residues" evidence="9">
    <location>
        <begin position="491"/>
        <end position="525"/>
    </location>
</feature>
<evidence type="ECO:0000256" key="3">
    <source>
        <dbReference type="ARBA" id="ARBA00022723"/>
    </source>
</evidence>
<reference evidence="13" key="1">
    <citation type="journal article" date="2005" name="Nature">
        <title>Sequencing of Aspergillus nidulans and comparative analysis with A. fumigatus and A. oryzae.</title>
        <authorList>
            <person name="Galagan J.E."/>
            <person name="Calvo S.E."/>
            <person name="Cuomo C."/>
            <person name="Ma L.J."/>
            <person name="Wortman J.R."/>
            <person name="Batzoglou S."/>
            <person name="Lee S.I."/>
            <person name="Basturkmen M."/>
            <person name="Spevak C.C."/>
            <person name="Clutterbuck J."/>
            <person name="Kapitonov V."/>
            <person name="Jurka J."/>
            <person name="Scazzocchio C."/>
            <person name="Farman M."/>
            <person name="Butler J."/>
            <person name="Purcell S."/>
            <person name="Harris S."/>
            <person name="Braus G.H."/>
            <person name="Draht O."/>
            <person name="Busch S."/>
            <person name="D'Enfert C."/>
            <person name="Bouchier C."/>
            <person name="Goldman G.H."/>
            <person name="Bell-Pedersen D."/>
            <person name="Griffiths-Jones S."/>
            <person name="Doonan J.H."/>
            <person name="Yu J."/>
            <person name="Vienken K."/>
            <person name="Pain A."/>
            <person name="Freitag M."/>
            <person name="Selker E.U."/>
            <person name="Archer D.B."/>
            <person name="Penalva M.A."/>
            <person name="Oakley B.R."/>
            <person name="Momany M."/>
            <person name="Tanaka T."/>
            <person name="Kumagai T."/>
            <person name="Asai K."/>
            <person name="Machida M."/>
            <person name="Nierman W.C."/>
            <person name="Denning D.W."/>
            <person name="Caddick M."/>
            <person name="Hynes M."/>
            <person name="Paoletti M."/>
            <person name="Fischer R."/>
            <person name="Miller B."/>
            <person name="Dyer P."/>
            <person name="Sachs M.S."/>
            <person name="Osmani S.A."/>
            <person name="Birren B.W."/>
        </authorList>
    </citation>
    <scope>NUCLEOTIDE SEQUENCE [LARGE SCALE GENOMIC DNA]</scope>
    <source>
        <strain evidence="13">FGSC A4 / ATCC 38163 / CBS 112.46 / NRRL 194 / M139</strain>
    </source>
</reference>
<gene>
    <name evidence="12" type="ORF">ANIA_05570</name>
</gene>
<dbReference type="HOGENOM" id="CLU_006204_0_1_1"/>
<comment type="similarity">
    <text evidence="2">Belongs to the ING family.</text>
</comment>
<dbReference type="CDD" id="cd15505">
    <property type="entry name" value="PHD_ING"/>
    <property type="match status" value="1"/>
</dbReference>
<dbReference type="Proteomes" id="UP000000560">
    <property type="component" value="Chromosome V"/>
</dbReference>
<feature type="compositionally biased region" description="Low complexity" evidence="9">
    <location>
        <begin position="415"/>
        <end position="427"/>
    </location>
</feature>
<evidence type="ECO:0000313" key="12">
    <source>
        <dbReference type="EMBL" id="CBF81645.1"/>
    </source>
</evidence>
<feature type="compositionally biased region" description="Polar residues" evidence="9">
    <location>
        <begin position="9"/>
        <end position="36"/>
    </location>
</feature>
<dbReference type="GeneID" id="2871858"/>
<dbReference type="FunCoup" id="Q5B1L0">
    <property type="interactions" value="251"/>
</dbReference>
<protein>
    <submittedName>
        <fullName evidence="12">PHD finger domain protein (Ing1), putative (AFU_orthologue AFUA_4G11660)</fullName>
    </submittedName>
</protein>
<dbReference type="InterPro" id="IPR028651">
    <property type="entry name" value="ING_fam"/>
</dbReference>
<comment type="subcellular location">
    <subcellularLocation>
        <location evidence="1">Nucleus</location>
    </subcellularLocation>
</comment>
<evidence type="ECO:0000259" key="11">
    <source>
        <dbReference type="SMART" id="SM01408"/>
    </source>
</evidence>
<dbReference type="EMBL" id="BN001305">
    <property type="protein sequence ID" value="CBF81645.1"/>
    <property type="molecule type" value="Genomic_DNA"/>
</dbReference>
<dbReference type="PANTHER" id="PTHR10333">
    <property type="entry name" value="INHIBITOR OF GROWTH PROTEIN"/>
    <property type="match status" value="1"/>
</dbReference>
<evidence type="ECO:0000256" key="1">
    <source>
        <dbReference type="ARBA" id="ARBA00004123"/>
    </source>
</evidence>
<accession>C8VG37</accession>
<feature type="compositionally biased region" description="Basic and acidic residues" evidence="9">
    <location>
        <begin position="334"/>
        <end position="343"/>
    </location>
</feature>
<dbReference type="STRING" id="227321.Q5B1L0"/>
<dbReference type="InterPro" id="IPR001965">
    <property type="entry name" value="Znf_PHD"/>
</dbReference>
<feature type="compositionally biased region" description="Basic and acidic residues" evidence="9">
    <location>
        <begin position="261"/>
        <end position="271"/>
    </location>
</feature>
<dbReference type="GO" id="GO:0005634">
    <property type="term" value="C:nucleus"/>
    <property type="evidence" value="ECO:0000318"/>
    <property type="project" value="GO_Central"/>
</dbReference>
<dbReference type="SUPFAM" id="SSF57903">
    <property type="entry name" value="FYVE/PHD zinc finger"/>
    <property type="match status" value="1"/>
</dbReference>
<reference evidence="13" key="2">
    <citation type="journal article" date="2009" name="Fungal Genet. Biol.">
        <title>The 2008 update of the Aspergillus nidulans genome annotation: a community effort.</title>
        <authorList>
            <person name="Wortman J.R."/>
            <person name="Gilsenan J.M."/>
            <person name="Joardar V."/>
            <person name="Deegan J."/>
            <person name="Clutterbuck J."/>
            <person name="Andersen M.R."/>
            <person name="Archer D."/>
            <person name="Bencina M."/>
            <person name="Braus G."/>
            <person name="Coutinho P."/>
            <person name="von Dohren H."/>
            <person name="Doonan J."/>
            <person name="Driessen A.J."/>
            <person name="Durek P."/>
            <person name="Espeso E."/>
            <person name="Fekete E."/>
            <person name="Flipphi M."/>
            <person name="Estrada C.G."/>
            <person name="Geysens S."/>
            <person name="Goldman G."/>
            <person name="de Groot P.W."/>
            <person name="Hansen K."/>
            <person name="Harris S.D."/>
            <person name="Heinekamp T."/>
            <person name="Helmstaedt K."/>
            <person name="Henrissat B."/>
            <person name="Hofmann G."/>
            <person name="Homan T."/>
            <person name="Horio T."/>
            <person name="Horiuchi H."/>
            <person name="James S."/>
            <person name="Jones M."/>
            <person name="Karaffa L."/>
            <person name="Karanyi Z."/>
            <person name="Kato M."/>
            <person name="Keller N."/>
            <person name="Kelly D.E."/>
            <person name="Kiel J.A."/>
            <person name="Kim J.M."/>
            <person name="van der Klei I.J."/>
            <person name="Klis F.M."/>
            <person name="Kovalchuk A."/>
            <person name="Krasevec N."/>
            <person name="Kubicek C.P."/>
            <person name="Liu B."/>
            <person name="Maccabe A."/>
            <person name="Meyer V."/>
            <person name="Mirabito P."/>
            <person name="Miskei M."/>
            <person name="Mos M."/>
            <person name="Mullins J."/>
            <person name="Nelson D.R."/>
            <person name="Nielsen J."/>
            <person name="Oakley B.R."/>
            <person name="Osmani S.A."/>
            <person name="Pakula T."/>
            <person name="Paszewski A."/>
            <person name="Paulsen I."/>
            <person name="Pilsyk S."/>
            <person name="Pocsi I."/>
            <person name="Punt P.J."/>
            <person name="Ram A.F."/>
            <person name="Ren Q."/>
            <person name="Robellet X."/>
            <person name="Robson G."/>
            <person name="Seiboth B."/>
            <person name="van Solingen P."/>
            <person name="Specht T."/>
            <person name="Sun J."/>
            <person name="Taheri-Talesh N."/>
            <person name="Takeshita N."/>
            <person name="Ussery D."/>
            <person name="vanKuyk P.A."/>
            <person name="Visser H."/>
            <person name="van de Vondervoort P.J."/>
            <person name="de Vries R.P."/>
            <person name="Walton J."/>
            <person name="Xiang X."/>
            <person name="Xiong Y."/>
            <person name="Zeng A.P."/>
            <person name="Brandt B.W."/>
            <person name="Cornell M.J."/>
            <person name="van den Hondel C.A."/>
            <person name="Visser J."/>
            <person name="Oliver S.G."/>
            <person name="Turner G."/>
        </authorList>
    </citation>
    <scope>GENOME REANNOTATION</scope>
    <source>
        <strain evidence="13">FGSC A4 / ATCC 38163 / CBS 112.46 / NRRL 194 / M139</strain>
    </source>
</reference>
<dbReference type="Gene3D" id="6.10.140.1740">
    <property type="match status" value="1"/>
</dbReference>
<dbReference type="SMART" id="SM01408">
    <property type="entry name" value="ING"/>
    <property type="match status" value="1"/>
</dbReference>
<dbReference type="GO" id="GO:0033698">
    <property type="term" value="C:Rpd3L complex"/>
    <property type="evidence" value="ECO:0000318"/>
    <property type="project" value="GO_Central"/>
</dbReference>
<sequence>MSAVAPSAVSAQGHSARQSARQTRTNPSRTSKTLGRSSFAYGHSSMVDSVSSPVPHGFYPALTHFTDAITALPREFRRHNSLLKEVDAKAWALEDNLLQLLKAASESQPTPYPPNPAPIIEGVVREDLLPADSSRPPESSESKNRRALFDRVRHTLSDLMMTADEKNHVISNANDELDRQLMRLDSIFPFIAGEISEEARLGSLTHWAYSNRNAPKTATNERPRREAASNKDLAHALHEAEAASRSEARREAVLARRQRRAHADSDMEEARAVGSRKGQNNKNRAIGGDHGHGQAGTAGSSQTKRRKVERPGTAEAGATMERSASGAGASGRAVSKDAVDATKKRSRAPNANAAARKRNNTGVASADSPVIPASPLIGTAPAANISRSAASPGPASRPQSSRTQQGATQANSRQRPSSSASNRVPSSGKTTDNKAQSKETPSRTELVPVSDLQRDISEAIDPLDSSIMHTQREDIDRKLAESVERIETPAPVSTSAPKGRSSKNSTPVLASAEPVQQRTRPTRSSDPAPKRSHKKIGNNSSIVQPPPVSDPEESLHEGDDEDEEGEPRYCYCNEISFGEMVACDNDACPREWFHLSCVGLTKPPGRNVKCTTFAQPVWSKYTHSLTTRCLLEPVPKPEGPAFVLDPALPLAAALAAAASLSNLLLKPSNRASFLPLLAENTTPSSPTTQPGTLHPELPLPAARGNTSALHATPTIQPIADGRSMYGNCDNESCAAISVSGENLCAAFRGWEDGEIGVGVDVDVDVEIVYRYVEGMEAWYCANKANIVAVGPEAKEGWVTSMRTYSNLPSTPPPLNNPAMINEQRGEQGLRRVCEPGSLPYQAAPELPVGKEMGGDVNGGEMFDVEDGERD</sequence>
<feature type="compositionally biased region" description="Low complexity" evidence="9">
    <location>
        <begin position="386"/>
        <end position="402"/>
    </location>
</feature>
<accession>Q5B1L0</accession>
<dbReference type="Gene3D" id="3.30.40.10">
    <property type="entry name" value="Zinc/RING finger domain, C3HC4 (zinc finger)"/>
    <property type="match status" value="1"/>
</dbReference>
<feature type="site" description="Histone H3K4me3 binding" evidence="8">
    <location>
        <position position="592"/>
    </location>
</feature>
<feature type="compositionally biased region" description="Polar residues" evidence="9">
    <location>
        <begin position="403"/>
        <end position="414"/>
    </location>
</feature>
<name>Q5B1L0_EMENI</name>
<feature type="domain" description="Inhibitor of growth protein N-terminal histone-binding" evidence="11">
    <location>
        <begin position="61"/>
        <end position="191"/>
    </location>
</feature>
<dbReference type="InParanoid" id="Q5B1L0"/>
<feature type="domain" description="Zinc finger PHD-type" evidence="10">
    <location>
        <begin position="569"/>
        <end position="614"/>
    </location>
</feature>
<dbReference type="AlphaFoldDB" id="Q5B1L0"/>
<dbReference type="SMART" id="SM00249">
    <property type="entry name" value="PHD"/>
    <property type="match status" value="1"/>
</dbReference>
<keyword evidence="3" id="KW-0479">Metal-binding</keyword>
<keyword evidence="6" id="KW-0156">Chromatin regulator</keyword>
<dbReference type="GO" id="GO:0006355">
    <property type="term" value="P:regulation of DNA-templated transcription"/>
    <property type="evidence" value="ECO:0000318"/>
    <property type="project" value="GO_Central"/>
</dbReference>
<feature type="site" description="Histone H3K4me3 binding" evidence="8">
    <location>
        <position position="569"/>
    </location>
</feature>
<dbReference type="GO" id="GO:0008270">
    <property type="term" value="F:zinc ion binding"/>
    <property type="evidence" value="ECO:0007669"/>
    <property type="project" value="UniProtKB-KW"/>
</dbReference>
<dbReference type="OrthoDB" id="4173905at2759"/>
<dbReference type="InterPro" id="IPR024610">
    <property type="entry name" value="ING_N_histone-binding"/>
</dbReference>
<dbReference type="GO" id="GO:0006325">
    <property type="term" value="P:chromatin organization"/>
    <property type="evidence" value="ECO:0007669"/>
    <property type="project" value="UniProtKB-KW"/>
</dbReference>
<evidence type="ECO:0000256" key="7">
    <source>
        <dbReference type="ARBA" id="ARBA00023242"/>
    </source>
</evidence>
<feature type="region of interest" description="Disordered" evidence="9">
    <location>
        <begin position="1"/>
        <end position="37"/>
    </location>
</feature>
<evidence type="ECO:0000256" key="8">
    <source>
        <dbReference type="PIRSR" id="PIRSR628651-50"/>
    </source>
</evidence>
<evidence type="ECO:0000256" key="9">
    <source>
        <dbReference type="SAM" id="MobiDB-lite"/>
    </source>
</evidence>
<dbReference type="InterPro" id="IPR013083">
    <property type="entry name" value="Znf_RING/FYVE/PHD"/>
</dbReference>
<feature type="compositionally biased region" description="Basic and acidic residues" evidence="9">
    <location>
        <begin position="470"/>
        <end position="487"/>
    </location>
</feature>
<dbReference type="PANTHER" id="PTHR10333:SF42">
    <property type="entry name" value="INHIBITOR OF GROWTH PROTEIN 5"/>
    <property type="match status" value="1"/>
</dbReference>
<dbReference type="OMA" id="WAYSNRN"/>